<evidence type="ECO:0000313" key="3">
    <source>
        <dbReference type="Proteomes" id="UP000092154"/>
    </source>
</evidence>
<feature type="compositionally biased region" description="Basic residues" evidence="1">
    <location>
        <begin position="266"/>
        <end position="282"/>
    </location>
</feature>
<sequence length="282" mass="31933">MQEASPPWDPETLRVLQDTYLSLNTSREYIRHALYNQHSSSAPTSFNPSHHVCGTIDDFLDTDSSFLAVTHTAEPSLTPADFEAVIRLGIDDWVAHVSFQTAETACISIESYKGNPEILSIVFITLVELWVANAMDKIVVGQIPLLEEYSPEIPLSLLERLLIRKSSALDHIKLVHTYLEARHHGTSSCPSVFLSTTKDKSFAVRYFHESSNLKSLKLDIEADAEKERKEKKEELGTLNKNTLTYRKEQRPYRTNPSTTPAAGNTTRKRGVKSVAWKRRYNQ</sequence>
<feature type="compositionally biased region" description="Polar residues" evidence="1">
    <location>
        <begin position="252"/>
        <end position="265"/>
    </location>
</feature>
<reference evidence="2 3" key="1">
    <citation type="submission" date="2016-06" db="EMBL/GenBank/DDBJ databases">
        <title>Comparative genomics of the ectomycorrhizal sister species Rhizopogon vinicolor and Rhizopogon vesiculosus (Basidiomycota: Boletales) reveals a divergence of the mating type B locus.</title>
        <authorList>
            <consortium name="DOE Joint Genome Institute"/>
            <person name="Mujic A.B."/>
            <person name="Kuo A."/>
            <person name="Tritt A."/>
            <person name="Lipzen A."/>
            <person name="Chen C."/>
            <person name="Johnson J."/>
            <person name="Sharma A."/>
            <person name="Barry K."/>
            <person name="Grigoriev I.V."/>
            <person name="Spatafora J.W."/>
        </authorList>
    </citation>
    <scope>NUCLEOTIDE SEQUENCE [LARGE SCALE GENOMIC DNA]</scope>
    <source>
        <strain evidence="2 3">AM-OR11-026</strain>
    </source>
</reference>
<dbReference type="STRING" id="1314800.A0A1B7MG50"/>
<feature type="region of interest" description="Disordered" evidence="1">
    <location>
        <begin position="228"/>
        <end position="282"/>
    </location>
</feature>
<dbReference type="AlphaFoldDB" id="A0A1B7MG50"/>
<dbReference type="Proteomes" id="UP000092154">
    <property type="component" value="Unassembled WGS sequence"/>
</dbReference>
<accession>A0A1B7MG50</accession>
<organism evidence="2 3">
    <name type="scientific">Rhizopogon vinicolor AM-OR11-026</name>
    <dbReference type="NCBI Taxonomy" id="1314800"/>
    <lineage>
        <taxon>Eukaryota</taxon>
        <taxon>Fungi</taxon>
        <taxon>Dikarya</taxon>
        <taxon>Basidiomycota</taxon>
        <taxon>Agaricomycotina</taxon>
        <taxon>Agaricomycetes</taxon>
        <taxon>Agaricomycetidae</taxon>
        <taxon>Boletales</taxon>
        <taxon>Suillineae</taxon>
        <taxon>Rhizopogonaceae</taxon>
        <taxon>Rhizopogon</taxon>
    </lineage>
</organism>
<evidence type="ECO:0000256" key="1">
    <source>
        <dbReference type="SAM" id="MobiDB-lite"/>
    </source>
</evidence>
<proteinExistence type="predicted"/>
<evidence type="ECO:0000313" key="2">
    <source>
        <dbReference type="EMBL" id="OAX31575.1"/>
    </source>
</evidence>
<dbReference type="InParanoid" id="A0A1B7MG50"/>
<name>A0A1B7MG50_9AGAM</name>
<protein>
    <submittedName>
        <fullName evidence="2">Uncharacterized protein</fullName>
    </submittedName>
</protein>
<keyword evidence="3" id="KW-1185">Reference proteome</keyword>
<gene>
    <name evidence="2" type="ORF">K503DRAFT_812025</name>
</gene>
<dbReference type="OrthoDB" id="3182339at2759"/>
<dbReference type="EMBL" id="KV449339">
    <property type="protein sequence ID" value="OAX31575.1"/>
    <property type="molecule type" value="Genomic_DNA"/>
</dbReference>